<dbReference type="Pfam" id="PF02653">
    <property type="entry name" value="BPD_transp_2"/>
    <property type="match status" value="1"/>
</dbReference>
<feature type="transmembrane region" description="Helical" evidence="11">
    <location>
        <begin position="169"/>
        <end position="188"/>
    </location>
</feature>
<dbReference type="STRING" id="573413.Spirs_3622"/>
<keyword evidence="6 11" id="KW-0812">Transmembrane</keyword>
<comment type="function">
    <text evidence="9">Part of the binding-protein-dependent transport system for D-xylose. Probably responsible for the translocation of the substrate across the membrane.</text>
</comment>
<feature type="transmembrane region" description="Helical" evidence="11">
    <location>
        <begin position="77"/>
        <end position="93"/>
    </location>
</feature>
<feature type="transmembrane region" description="Helical" evidence="11">
    <location>
        <begin position="130"/>
        <end position="149"/>
    </location>
</feature>
<sequence length="386" mass="41640">MKSLQTNSLENRYTLIKGIRSYAMVGALIVIWVLFAILTGGTFLSVRNLSNLFRLTGIKGILVIGMVGCLVSGEFDLSIGSVVGVTGAITALLQTQYDMNCVCAIAISLLAGLLIGVWQGYWIAYQNVPAFIVTLGGMMIFRGATVLVTKGCSIPVSNPDFALLGQEYLPGWLSILLGIICIGGFIFFEQGMRRRRSSYGFDIASKRVLFGKYFLVLVLVGCFVFGFNSYQGIPVPVLILLILYFIFAFLYNKTQYGRYIYAVGGNSKAAKLSGIDIRKVYMKVFVMMGFLSAVASNVLTSRLASATPNAGNSFEMDSIAACVIGGISLTGGRGMLFGALVGALVMTSLGNGMSLLNLTAAWQDVIKGLILLMAVWFDVSSNKQNR</sequence>
<dbReference type="InterPro" id="IPR001851">
    <property type="entry name" value="ABC_transp_permease"/>
</dbReference>
<evidence type="ECO:0000256" key="10">
    <source>
        <dbReference type="ARBA" id="ARBA00035686"/>
    </source>
</evidence>
<protein>
    <recommendedName>
        <fullName evidence="10">Xylose transport system permease protein XylH</fullName>
    </recommendedName>
</protein>
<feature type="transmembrane region" description="Helical" evidence="11">
    <location>
        <begin position="233"/>
        <end position="251"/>
    </location>
</feature>
<dbReference type="AlphaFoldDB" id="E1R7K3"/>
<proteinExistence type="predicted"/>
<evidence type="ECO:0000256" key="5">
    <source>
        <dbReference type="ARBA" id="ARBA00022597"/>
    </source>
</evidence>
<evidence type="ECO:0000256" key="7">
    <source>
        <dbReference type="ARBA" id="ARBA00022989"/>
    </source>
</evidence>
<evidence type="ECO:0000313" key="12">
    <source>
        <dbReference type="EMBL" id="ADK82708.1"/>
    </source>
</evidence>
<feature type="transmembrane region" description="Helical" evidence="11">
    <location>
        <begin position="21"/>
        <end position="46"/>
    </location>
</feature>
<dbReference type="eggNOG" id="COG4214">
    <property type="taxonomic scope" value="Bacteria"/>
</dbReference>
<keyword evidence="13" id="KW-1185">Reference proteome</keyword>
<name>E1R7K3_SEDSS</name>
<keyword evidence="3" id="KW-1003">Cell membrane</keyword>
<dbReference type="PANTHER" id="PTHR32196">
    <property type="entry name" value="ABC TRANSPORTER PERMEASE PROTEIN YPHD-RELATED-RELATED"/>
    <property type="match status" value="1"/>
</dbReference>
<dbReference type="PANTHER" id="PTHR32196:SF32">
    <property type="entry name" value="XYLOSE TRANSPORT SYSTEM PERMEASE PROTEIN XYLH"/>
    <property type="match status" value="1"/>
</dbReference>
<keyword evidence="7 11" id="KW-1133">Transmembrane helix</keyword>
<evidence type="ECO:0000256" key="2">
    <source>
        <dbReference type="ARBA" id="ARBA00022448"/>
    </source>
</evidence>
<evidence type="ECO:0000256" key="9">
    <source>
        <dbReference type="ARBA" id="ARBA00035611"/>
    </source>
</evidence>
<feature type="transmembrane region" description="Helical" evidence="11">
    <location>
        <begin position="209"/>
        <end position="227"/>
    </location>
</feature>
<evidence type="ECO:0000256" key="8">
    <source>
        <dbReference type="ARBA" id="ARBA00023136"/>
    </source>
</evidence>
<dbReference type="HOGENOM" id="CLU_028880_2_0_12"/>
<feature type="transmembrane region" description="Helical" evidence="11">
    <location>
        <begin position="99"/>
        <end position="118"/>
    </location>
</feature>
<evidence type="ECO:0000313" key="13">
    <source>
        <dbReference type="Proteomes" id="UP000002318"/>
    </source>
</evidence>
<feature type="transmembrane region" description="Helical" evidence="11">
    <location>
        <begin position="52"/>
        <end position="70"/>
    </location>
</feature>
<evidence type="ECO:0000256" key="4">
    <source>
        <dbReference type="ARBA" id="ARBA00022519"/>
    </source>
</evidence>
<dbReference type="CDD" id="cd06579">
    <property type="entry name" value="TM_PBP1_transp_AraH_like"/>
    <property type="match status" value="1"/>
</dbReference>
<evidence type="ECO:0000256" key="1">
    <source>
        <dbReference type="ARBA" id="ARBA00004651"/>
    </source>
</evidence>
<evidence type="ECO:0000256" key="6">
    <source>
        <dbReference type="ARBA" id="ARBA00022692"/>
    </source>
</evidence>
<dbReference type="GO" id="GO:0005886">
    <property type="term" value="C:plasma membrane"/>
    <property type="evidence" value="ECO:0007669"/>
    <property type="project" value="UniProtKB-SubCell"/>
</dbReference>
<dbReference type="OrthoDB" id="368246at2"/>
<gene>
    <name evidence="12" type="ordered locus">Spirs_3622</name>
</gene>
<dbReference type="RefSeq" id="WP_013256167.1">
    <property type="nucleotide sequence ID" value="NC_014364.1"/>
</dbReference>
<keyword evidence="5" id="KW-0762">Sugar transport</keyword>
<organism evidence="12 13">
    <name type="scientific">Sediminispirochaeta smaragdinae (strain DSM 11293 / JCM 15392 / SEBR 4228)</name>
    <name type="common">Spirochaeta smaragdinae</name>
    <dbReference type="NCBI Taxonomy" id="573413"/>
    <lineage>
        <taxon>Bacteria</taxon>
        <taxon>Pseudomonadati</taxon>
        <taxon>Spirochaetota</taxon>
        <taxon>Spirochaetia</taxon>
        <taxon>Spirochaetales</taxon>
        <taxon>Spirochaetaceae</taxon>
        <taxon>Sediminispirochaeta</taxon>
    </lineage>
</organism>
<accession>E1R7K3</accession>
<reference evidence="12 13" key="1">
    <citation type="journal article" date="2010" name="Stand. Genomic Sci.">
        <title>Complete genome sequence of Spirochaeta smaragdinae type strain (SEBR 4228).</title>
        <authorList>
            <person name="Mavromatis K."/>
            <person name="Yasawong M."/>
            <person name="Chertkov O."/>
            <person name="Lapidus A."/>
            <person name="Lucas S."/>
            <person name="Nolan M."/>
            <person name="Del Rio T.G."/>
            <person name="Tice H."/>
            <person name="Cheng J.F."/>
            <person name="Pitluck S."/>
            <person name="Liolios K."/>
            <person name="Ivanova N."/>
            <person name="Tapia R."/>
            <person name="Han C."/>
            <person name="Bruce D."/>
            <person name="Goodwin L."/>
            <person name="Pati A."/>
            <person name="Chen A."/>
            <person name="Palaniappan K."/>
            <person name="Land M."/>
            <person name="Hauser L."/>
            <person name="Chang Y.J."/>
            <person name="Jeffries C.D."/>
            <person name="Detter J.C."/>
            <person name="Rohde M."/>
            <person name="Brambilla E."/>
            <person name="Spring S."/>
            <person name="Goker M."/>
            <person name="Sikorski J."/>
            <person name="Woyke T."/>
            <person name="Bristow J."/>
            <person name="Eisen J.A."/>
            <person name="Markowitz V."/>
            <person name="Hugenholtz P."/>
            <person name="Klenk H.P."/>
            <person name="Kyrpides N.C."/>
        </authorList>
    </citation>
    <scope>NUCLEOTIDE SEQUENCE [LARGE SCALE GENOMIC DNA]</scope>
    <source>
        <strain evidence="13">DSM 11293 / JCM 15392 / SEBR 4228</strain>
    </source>
</reference>
<keyword evidence="8 11" id="KW-0472">Membrane</keyword>
<dbReference type="Proteomes" id="UP000002318">
    <property type="component" value="Chromosome"/>
</dbReference>
<dbReference type="EMBL" id="CP002116">
    <property type="protein sequence ID" value="ADK82708.1"/>
    <property type="molecule type" value="Genomic_DNA"/>
</dbReference>
<evidence type="ECO:0000256" key="11">
    <source>
        <dbReference type="SAM" id="Phobius"/>
    </source>
</evidence>
<keyword evidence="2" id="KW-0813">Transport</keyword>
<feature type="transmembrane region" description="Helical" evidence="11">
    <location>
        <begin position="280"/>
        <end position="298"/>
    </location>
</feature>
<dbReference type="GO" id="GO:0022857">
    <property type="term" value="F:transmembrane transporter activity"/>
    <property type="evidence" value="ECO:0007669"/>
    <property type="project" value="InterPro"/>
</dbReference>
<comment type="subcellular location">
    <subcellularLocation>
        <location evidence="1">Cell membrane</location>
        <topology evidence="1">Multi-pass membrane protein</topology>
    </subcellularLocation>
</comment>
<evidence type="ECO:0000256" key="3">
    <source>
        <dbReference type="ARBA" id="ARBA00022475"/>
    </source>
</evidence>
<dbReference type="KEGG" id="ssm:Spirs_3622"/>
<keyword evidence="4" id="KW-0997">Cell inner membrane</keyword>